<dbReference type="EMBL" id="BTSY01000006">
    <property type="protein sequence ID" value="GMT34866.1"/>
    <property type="molecule type" value="Genomic_DNA"/>
</dbReference>
<proteinExistence type="predicted"/>
<protein>
    <submittedName>
        <fullName evidence="2">Uncharacterized protein</fullName>
    </submittedName>
</protein>
<accession>A0AAV5WUW8</accession>
<reference evidence="2" key="1">
    <citation type="submission" date="2023-10" db="EMBL/GenBank/DDBJ databases">
        <title>Genome assembly of Pristionchus species.</title>
        <authorList>
            <person name="Yoshida K."/>
            <person name="Sommer R.J."/>
        </authorList>
    </citation>
    <scope>NUCLEOTIDE SEQUENCE</scope>
    <source>
        <strain evidence="2">RS5133</strain>
    </source>
</reference>
<feature type="region of interest" description="Disordered" evidence="1">
    <location>
        <begin position="1"/>
        <end position="192"/>
    </location>
</feature>
<organism evidence="2 3">
    <name type="scientific">Pristionchus fissidentatus</name>
    <dbReference type="NCBI Taxonomy" id="1538716"/>
    <lineage>
        <taxon>Eukaryota</taxon>
        <taxon>Metazoa</taxon>
        <taxon>Ecdysozoa</taxon>
        <taxon>Nematoda</taxon>
        <taxon>Chromadorea</taxon>
        <taxon>Rhabditida</taxon>
        <taxon>Rhabditina</taxon>
        <taxon>Diplogasteromorpha</taxon>
        <taxon>Diplogasteroidea</taxon>
        <taxon>Neodiplogasteridae</taxon>
        <taxon>Pristionchus</taxon>
    </lineage>
</organism>
<evidence type="ECO:0000256" key="1">
    <source>
        <dbReference type="SAM" id="MobiDB-lite"/>
    </source>
</evidence>
<name>A0AAV5WUW8_9BILA</name>
<feature type="compositionally biased region" description="Basic residues" evidence="1">
    <location>
        <begin position="141"/>
        <end position="150"/>
    </location>
</feature>
<gene>
    <name evidence="2" type="ORF">PFISCL1PPCAC_26163</name>
</gene>
<feature type="compositionally biased region" description="Basic residues" evidence="1">
    <location>
        <begin position="91"/>
        <end position="100"/>
    </location>
</feature>
<comment type="caution">
    <text evidence="2">The sequence shown here is derived from an EMBL/GenBank/DDBJ whole genome shotgun (WGS) entry which is preliminary data.</text>
</comment>
<feature type="non-terminal residue" evidence="2">
    <location>
        <position position="1"/>
    </location>
</feature>
<evidence type="ECO:0000313" key="3">
    <source>
        <dbReference type="Proteomes" id="UP001432322"/>
    </source>
</evidence>
<dbReference type="AlphaFoldDB" id="A0AAV5WUW8"/>
<keyword evidence="3" id="KW-1185">Reference proteome</keyword>
<evidence type="ECO:0000313" key="2">
    <source>
        <dbReference type="EMBL" id="GMT34866.1"/>
    </source>
</evidence>
<feature type="compositionally biased region" description="Polar residues" evidence="1">
    <location>
        <begin position="31"/>
        <end position="40"/>
    </location>
</feature>
<sequence>RNTPDRRPGPYSPRRLLYTPPDFGPGRSMSRARSSAEILQTRTTRRAAEGRRARTPSPRRLDRRAPFDATPDGINSRLSPSLPYTAGGGGRQRRAPRHGRVVSAPRQGRSMSHPRRPLRSSQSADRYGRSPVRLQPALHGPTKRTMKQRAVKGGGRKTQQQRPTPWRPVGDPTARQYRTRPDNYASGSMIAN</sequence>
<dbReference type="Proteomes" id="UP001432322">
    <property type="component" value="Unassembled WGS sequence"/>
</dbReference>